<dbReference type="Proteomes" id="UP000479710">
    <property type="component" value="Unassembled WGS sequence"/>
</dbReference>
<protein>
    <recommendedName>
        <fullName evidence="4">DUF834 domain-containing protein</fullName>
    </recommendedName>
</protein>
<keyword evidence="3" id="KW-1185">Reference proteome</keyword>
<sequence length="69" mass="6839">MAARHGVSIRGSSADSTSEAAGDDKVVGVALGRGGRVEGERSRGRGFGVARASEKGGVTDYGSMAVTVA</sequence>
<dbReference type="EMBL" id="SPHZ02000005">
    <property type="protein sequence ID" value="KAF0917224.1"/>
    <property type="molecule type" value="Genomic_DNA"/>
</dbReference>
<reference evidence="2 3" key="1">
    <citation type="submission" date="2019-11" db="EMBL/GenBank/DDBJ databases">
        <title>Whole genome sequence of Oryza granulata.</title>
        <authorList>
            <person name="Li W."/>
        </authorList>
    </citation>
    <scope>NUCLEOTIDE SEQUENCE [LARGE SCALE GENOMIC DNA]</scope>
    <source>
        <strain evidence="3">cv. Menghai</strain>
        <tissue evidence="2">Leaf</tissue>
    </source>
</reference>
<evidence type="ECO:0000313" key="3">
    <source>
        <dbReference type="Proteomes" id="UP000479710"/>
    </source>
</evidence>
<evidence type="ECO:0008006" key="4">
    <source>
        <dbReference type="Google" id="ProtNLM"/>
    </source>
</evidence>
<gene>
    <name evidence="2" type="ORF">E2562_017125</name>
</gene>
<comment type="caution">
    <text evidence="2">The sequence shown here is derived from an EMBL/GenBank/DDBJ whole genome shotgun (WGS) entry which is preliminary data.</text>
</comment>
<organism evidence="2 3">
    <name type="scientific">Oryza meyeriana var. granulata</name>
    <dbReference type="NCBI Taxonomy" id="110450"/>
    <lineage>
        <taxon>Eukaryota</taxon>
        <taxon>Viridiplantae</taxon>
        <taxon>Streptophyta</taxon>
        <taxon>Embryophyta</taxon>
        <taxon>Tracheophyta</taxon>
        <taxon>Spermatophyta</taxon>
        <taxon>Magnoliopsida</taxon>
        <taxon>Liliopsida</taxon>
        <taxon>Poales</taxon>
        <taxon>Poaceae</taxon>
        <taxon>BOP clade</taxon>
        <taxon>Oryzoideae</taxon>
        <taxon>Oryzeae</taxon>
        <taxon>Oryzinae</taxon>
        <taxon>Oryza</taxon>
        <taxon>Oryza meyeriana</taxon>
    </lineage>
</organism>
<evidence type="ECO:0000256" key="1">
    <source>
        <dbReference type="SAM" id="MobiDB-lite"/>
    </source>
</evidence>
<proteinExistence type="predicted"/>
<feature type="region of interest" description="Disordered" evidence="1">
    <location>
        <begin position="1"/>
        <end position="25"/>
    </location>
</feature>
<dbReference type="AlphaFoldDB" id="A0A6G1DYN4"/>
<accession>A0A6G1DYN4</accession>
<feature type="compositionally biased region" description="Polar residues" evidence="1">
    <location>
        <begin position="10"/>
        <end position="19"/>
    </location>
</feature>
<name>A0A6G1DYN4_9ORYZ</name>
<evidence type="ECO:0000313" key="2">
    <source>
        <dbReference type="EMBL" id="KAF0917224.1"/>
    </source>
</evidence>